<feature type="transmembrane region" description="Helical" evidence="8">
    <location>
        <begin position="89"/>
        <end position="107"/>
    </location>
</feature>
<feature type="transmembrane region" description="Helical" evidence="8">
    <location>
        <begin position="182"/>
        <end position="200"/>
    </location>
</feature>
<dbReference type="PROSITE" id="PS01219">
    <property type="entry name" value="AMMONIUM_TRANSP"/>
    <property type="match status" value="1"/>
</dbReference>
<feature type="transmembrane region" description="Helical" evidence="8">
    <location>
        <begin position="25"/>
        <end position="44"/>
    </location>
</feature>
<feature type="transmembrane region" description="Helical" evidence="8">
    <location>
        <begin position="51"/>
        <end position="77"/>
    </location>
</feature>
<dbReference type="Gene3D" id="1.10.3430.10">
    <property type="entry name" value="Ammonium transporter AmtB like domains"/>
    <property type="match status" value="1"/>
</dbReference>
<dbReference type="PANTHER" id="PTHR43029:SF10">
    <property type="entry name" value="AMMONIUM TRANSPORTER MEP2"/>
    <property type="match status" value="1"/>
</dbReference>
<dbReference type="SUPFAM" id="SSF111352">
    <property type="entry name" value="Ammonium transporter"/>
    <property type="match status" value="1"/>
</dbReference>
<evidence type="ECO:0000256" key="7">
    <source>
        <dbReference type="ARBA" id="ARBA00023177"/>
    </source>
</evidence>
<keyword evidence="6 8" id="KW-0472">Membrane</keyword>
<dbReference type="GO" id="GO:0005886">
    <property type="term" value="C:plasma membrane"/>
    <property type="evidence" value="ECO:0007669"/>
    <property type="project" value="TreeGrafter"/>
</dbReference>
<dbReference type="AlphaFoldDB" id="A0A0G2FT32"/>
<evidence type="ECO:0000256" key="2">
    <source>
        <dbReference type="ARBA" id="ARBA00005887"/>
    </source>
</evidence>
<evidence type="ECO:0000313" key="11">
    <source>
        <dbReference type="Proteomes" id="UP000053317"/>
    </source>
</evidence>
<feature type="domain" description="Ammonium transporter AmtB-like" evidence="9">
    <location>
        <begin position="22"/>
        <end position="337"/>
    </location>
</feature>
<feature type="transmembrane region" description="Helical" evidence="8">
    <location>
        <begin position="151"/>
        <end position="175"/>
    </location>
</feature>
<feature type="transmembrane region" description="Helical" evidence="8">
    <location>
        <begin position="247"/>
        <end position="272"/>
    </location>
</feature>
<dbReference type="Pfam" id="PF00909">
    <property type="entry name" value="Ammonium_transp"/>
    <property type="match status" value="1"/>
</dbReference>
<keyword evidence="3" id="KW-0813">Transport</keyword>
<dbReference type="PANTHER" id="PTHR43029">
    <property type="entry name" value="AMMONIUM TRANSPORTER MEP2"/>
    <property type="match status" value="1"/>
</dbReference>
<keyword evidence="5 8" id="KW-1133">Transmembrane helix</keyword>
<accession>A0A0G2FT32</accession>
<keyword evidence="4 8" id="KW-0812">Transmembrane</keyword>
<feature type="transmembrane region" description="Helical" evidence="8">
    <location>
        <begin position="119"/>
        <end position="139"/>
    </location>
</feature>
<dbReference type="GO" id="GO:0008519">
    <property type="term" value="F:ammonium channel activity"/>
    <property type="evidence" value="ECO:0007669"/>
    <property type="project" value="InterPro"/>
</dbReference>
<comment type="similarity">
    <text evidence="2">Belongs to the ammonia transporter channel (TC 1.A.11.2) family.</text>
</comment>
<dbReference type="InterPro" id="IPR029020">
    <property type="entry name" value="Ammonium/urea_transptr"/>
</dbReference>
<evidence type="ECO:0000259" key="9">
    <source>
        <dbReference type="Pfam" id="PF00909"/>
    </source>
</evidence>
<comment type="subcellular location">
    <subcellularLocation>
        <location evidence="1">Membrane</location>
        <topology evidence="1">Multi-pass membrane protein</topology>
    </subcellularLocation>
</comment>
<reference evidence="10 11" key="1">
    <citation type="submission" date="2015-05" db="EMBL/GenBank/DDBJ databases">
        <title>Distinctive expansion of gene families associated with plant cell wall degradation and secondary metabolism in the genomes of grapevine trunk pathogens.</title>
        <authorList>
            <person name="Lawrence D.P."/>
            <person name="Travadon R."/>
            <person name="Rolshausen P.E."/>
            <person name="Baumgartner K."/>
        </authorList>
    </citation>
    <scope>NUCLEOTIDE SEQUENCE [LARGE SCALE GENOMIC DNA]</scope>
    <source>
        <strain evidence="10">UCRPC4</strain>
    </source>
</reference>
<keyword evidence="7" id="KW-0924">Ammonia transport</keyword>
<dbReference type="EMBL" id="LCWF01000196">
    <property type="protein sequence ID" value="KKY15058.1"/>
    <property type="molecule type" value="Genomic_DNA"/>
</dbReference>
<proteinExistence type="inferred from homology"/>
<evidence type="ECO:0000256" key="4">
    <source>
        <dbReference type="ARBA" id="ARBA00022692"/>
    </source>
</evidence>
<evidence type="ECO:0000256" key="6">
    <source>
        <dbReference type="ARBA" id="ARBA00023136"/>
    </source>
</evidence>
<dbReference type="InterPro" id="IPR001905">
    <property type="entry name" value="Ammonium_transpt"/>
</dbReference>
<gene>
    <name evidence="10" type="ORF">UCRPC4_g06486</name>
</gene>
<dbReference type="InterPro" id="IPR018047">
    <property type="entry name" value="Ammonium_transpt_CS"/>
</dbReference>
<protein>
    <submittedName>
        <fullName evidence="10">Putative ammonium transporter</fullName>
    </submittedName>
</protein>
<dbReference type="InterPro" id="IPR024041">
    <property type="entry name" value="NH4_transpt_AmtB-like_dom"/>
</dbReference>
<name>A0A0G2FT32_PHACM</name>
<evidence type="ECO:0000313" key="10">
    <source>
        <dbReference type="EMBL" id="KKY15058.1"/>
    </source>
</evidence>
<feature type="transmembrane region" description="Helical" evidence="8">
    <location>
        <begin position="206"/>
        <end position="226"/>
    </location>
</feature>
<evidence type="ECO:0000256" key="3">
    <source>
        <dbReference type="ARBA" id="ARBA00022448"/>
    </source>
</evidence>
<organism evidence="10 11">
    <name type="scientific">Phaeomoniella chlamydospora</name>
    <name type="common">Phaeoacremonium chlamydosporum</name>
    <dbReference type="NCBI Taxonomy" id="158046"/>
    <lineage>
        <taxon>Eukaryota</taxon>
        <taxon>Fungi</taxon>
        <taxon>Dikarya</taxon>
        <taxon>Ascomycota</taxon>
        <taxon>Pezizomycotina</taxon>
        <taxon>Eurotiomycetes</taxon>
        <taxon>Chaetothyriomycetidae</taxon>
        <taxon>Phaeomoniellales</taxon>
        <taxon>Phaeomoniellaceae</taxon>
        <taxon>Phaeomoniella</taxon>
    </lineage>
</organism>
<sequence>MDWELRQAELPAAGLSANYPLSTMVYFQHVFAAITVVLLAGGYLGRMNFLAWMVFVPLWITLCYVVGAFSIWGGGFLYNLGVLDYSGGYVIHVSSGTAAFVGSYWIGPRLERDRKNFQPNNIVLALVGAGILWTCWNGFNGGDPYAASPDAGAAVLNTNICTAMSLLTWMCLDYFFFKKPSVIGAIQGMITGLVSITPAAGFVAGWGAIIIGLCSGSIPWVTLNMAKKTKIFLLFDDTLEVFHTHCVAGVLGGFLTGLFATAEGCAAFALTTPGGAIEGNGRQVWVQIVGALFIIGWDGVWTSLILLFIKYVLRIPLRMTDEQLEIGDDAIHGEEAYAFYGDGERHFYQSKAEAGEGGSKLD</sequence>
<comment type="caution">
    <text evidence="10">The sequence shown here is derived from an EMBL/GenBank/DDBJ whole genome shotgun (WGS) entry which is preliminary data.</text>
</comment>
<dbReference type="OrthoDB" id="534912at2759"/>
<evidence type="ECO:0000256" key="1">
    <source>
        <dbReference type="ARBA" id="ARBA00004141"/>
    </source>
</evidence>
<dbReference type="Proteomes" id="UP000053317">
    <property type="component" value="Unassembled WGS sequence"/>
</dbReference>
<reference evidence="10 11" key="2">
    <citation type="submission" date="2015-05" db="EMBL/GenBank/DDBJ databases">
        <authorList>
            <person name="Morales-Cruz A."/>
            <person name="Amrine K.C."/>
            <person name="Cantu D."/>
        </authorList>
    </citation>
    <scope>NUCLEOTIDE SEQUENCE [LARGE SCALE GENOMIC DNA]</scope>
    <source>
        <strain evidence="10">UCRPC4</strain>
    </source>
</reference>
<evidence type="ECO:0000256" key="5">
    <source>
        <dbReference type="ARBA" id="ARBA00022989"/>
    </source>
</evidence>
<keyword evidence="11" id="KW-1185">Reference proteome</keyword>
<evidence type="ECO:0000256" key="8">
    <source>
        <dbReference type="SAM" id="Phobius"/>
    </source>
</evidence>
<feature type="transmembrane region" description="Helical" evidence="8">
    <location>
        <begin position="284"/>
        <end position="309"/>
    </location>
</feature>